<comment type="caution">
    <text evidence="2">The sequence shown here is derived from an EMBL/GenBank/DDBJ whole genome shotgun (WGS) entry which is preliminary data.</text>
</comment>
<dbReference type="Pfam" id="PF01390">
    <property type="entry name" value="SEA"/>
    <property type="match status" value="1"/>
</dbReference>
<reference evidence="2 3" key="1">
    <citation type="submission" date="2024-01" db="EMBL/GenBank/DDBJ databases">
        <authorList>
            <person name="Alioto T."/>
            <person name="Alioto T."/>
            <person name="Gomez Garrido J."/>
        </authorList>
    </citation>
    <scope>NUCLEOTIDE SEQUENCE [LARGE SCALE GENOMIC DNA]</scope>
</reference>
<dbReference type="InterPro" id="IPR000082">
    <property type="entry name" value="SEA_dom"/>
</dbReference>
<dbReference type="Gene3D" id="3.30.70.960">
    <property type="entry name" value="SEA domain"/>
    <property type="match status" value="1"/>
</dbReference>
<accession>A0AAV1PFA7</accession>
<sequence length="279" mass="31158">MMLIHSQNVGFAKVFLANLVCGNKRLTSVQCFSQQDFLGIEQLLSTPKTAFFVPMEITNRVFTPALQNPASEEYHSLYKEVSALLNGIYACYDIYNCPENMFYGGVAGMTFRSGSQPSVIANATVVFDTTKISSGTLYVYFFVKSNIIKPHTLQINLEYTTKSVLLYGSECWSLKPTLQKSLDGCYTRMLHAVLNISKSTHLTNSILYEGIPRSMKMICSNSVIFSLIQTQLLQPDDLRSGSQDSVIADATVVFDTTKISSGTLYVYCIYISQFLLDCR</sequence>
<feature type="domain" description="SEA" evidence="1">
    <location>
        <begin position="51"/>
        <end position="130"/>
    </location>
</feature>
<organism evidence="2 3">
    <name type="scientific">Scomber scombrus</name>
    <name type="common">Atlantic mackerel</name>
    <name type="synonym">Scomber vernalis</name>
    <dbReference type="NCBI Taxonomy" id="13677"/>
    <lineage>
        <taxon>Eukaryota</taxon>
        <taxon>Metazoa</taxon>
        <taxon>Chordata</taxon>
        <taxon>Craniata</taxon>
        <taxon>Vertebrata</taxon>
        <taxon>Euteleostomi</taxon>
        <taxon>Actinopterygii</taxon>
        <taxon>Neopterygii</taxon>
        <taxon>Teleostei</taxon>
        <taxon>Neoteleostei</taxon>
        <taxon>Acanthomorphata</taxon>
        <taxon>Pelagiaria</taxon>
        <taxon>Scombriformes</taxon>
        <taxon>Scombridae</taxon>
        <taxon>Scomber</taxon>
    </lineage>
</organism>
<dbReference type="Proteomes" id="UP001314229">
    <property type="component" value="Unassembled WGS sequence"/>
</dbReference>
<dbReference type="SUPFAM" id="SSF82671">
    <property type="entry name" value="SEA domain"/>
    <property type="match status" value="1"/>
</dbReference>
<dbReference type="EMBL" id="CAWUFR010000160">
    <property type="protein sequence ID" value="CAK6970581.1"/>
    <property type="molecule type" value="Genomic_DNA"/>
</dbReference>
<evidence type="ECO:0000313" key="2">
    <source>
        <dbReference type="EMBL" id="CAK6970581.1"/>
    </source>
</evidence>
<dbReference type="InterPro" id="IPR036364">
    <property type="entry name" value="SEA_dom_sf"/>
</dbReference>
<gene>
    <name evidence="2" type="ORF">FSCOSCO3_A020038</name>
</gene>
<name>A0AAV1PFA7_SCOSC</name>
<proteinExistence type="predicted"/>
<evidence type="ECO:0000313" key="3">
    <source>
        <dbReference type="Proteomes" id="UP001314229"/>
    </source>
</evidence>
<dbReference type="AlphaFoldDB" id="A0AAV1PFA7"/>
<keyword evidence="3" id="KW-1185">Reference proteome</keyword>
<evidence type="ECO:0000259" key="1">
    <source>
        <dbReference type="Pfam" id="PF01390"/>
    </source>
</evidence>
<protein>
    <submittedName>
        <fullName evidence="2">Cell wall protein DAN4-like</fullName>
    </submittedName>
</protein>